<dbReference type="Proteomes" id="UP001320245">
    <property type="component" value="Unassembled WGS sequence"/>
</dbReference>
<feature type="region of interest" description="Disordered" evidence="1">
    <location>
        <begin position="318"/>
        <end position="383"/>
    </location>
</feature>
<sequence length="383" mass="42378">MNSTKPAPSQPSFDDNDRDSRVPKVRTDVFTEAAASTTPSRSQRISQRGPNPDSHEYTIQVLLKLPGFAFSDTASVFPTSGRDGLAALLGAQVELEGHKKPVPAKDQKVVVHRVADVIEACIDEWLDKWQDGPLLPDFWEDAAERLRCQTKFWQQASPTPSQVYKVCMRYTSIWDPKGRGCTEEDDPWGFKLGDLTWGNTKAEIDPDLMAKPWDYERLARTRTTTVPSSSASSEVSSDEDVRAEGAKKTTSQRDSVAGPSSTNESRQSTAAAVAGGKRTVVVYGPRRSKKDGDEGNAKVKVTLDTSEMNRLIVTFHNLDLKSKKKRKGSNQNKNRNKRKRKAKAKAEATVIDNETDNGNNELDEEEVQDAGQDDEACDMDVDA</sequence>
<dbReference type="AlphaFoldDB" id="A0AAN9UGY6"/>
<reference evidence="2 3" key="1">
    <citation type="journal article" date="2023" name="PLoS ONE">
        <title>Cytospora paraplurivora sp. nov. isolated from orchards with fruit tree decline syndrome in Ontario, Canada.</title>
        <authorList>
            <person name="Ilyukhin E."/>
            <person name="Nguyen H.D.T."/>
            <person name="Castle A.J."/>
            <person name="Ellouze W."/>
        </authorList>
    </citation>
    <scope>NUCLEOTIDE SEQUENCE [LARGE SCALE GENOMIC DNA]</scope>
    <source>
        <strain evidence="2 3">FDS-564</strain>
    </source>
</reference>
<feature type="compositionally biased region" description="Low complexity" evidence="1">
    <location>
        <begin position="221"/>
        <end position="235"/>
    </location>
</feature>
<keyword evidence="3" id="KW-1185">Reference proteome</keyword>
<feature type="compositionally biased region" description="Polar residues" evidence="1">
    <location>
        <begin position="248"/>
        <end position="270"/>
    </location>
</feature>
<feature type="region of interest" description="Disordered" evidence="1">
    <location>
        <begin position="1"/>
        <end position="53"/>
    </location>
</feature>
<feature type="region of interest" description="Disordered" evidence="1">
    <location>
        <begin position="221"/>
        <end position="297"/>
    </location>
</feature>
<feature type="compositionally biased region" description="Acidic residues" evidence="1">
    <location>
        <begin position="361"/>
        <end position="383"/>
    </location>
</feature>
<dbReference type="EMBL" id="JAJSPL020000004">
    <property type="protein sequence ID" value="KAK7747502.1"/>
    <property type="molecule type" value="Genomic_DNA"/>
</dbReference>
<evidence type="ECO:0000313" key="3">
    <source>
        <dbReference type="Proteomes" id="UP001320245"/>
    </source>
</evidence>
<organism evidence="2 3">
    <name type="scientific">Cytospora paraplurivora</name>
    <dbReference type="NCBI Taxonomy" id="2898453"/>
    <lineage>
        <taxon>Eukaryota</taxon>
        <taxon>Fungi</taxon>
        <taxon>Dikarya</taxon>
        <taxon>Ascomycota</taxon>
        <taxon>Pezizomycotina</taxon>
        <taxon>Sordariomycetes</taxon>
        <taxon>Sordariomycetidae</taxon>
        <taxon>Diaporthales</taxon>
        <taxon>Cytosporaceae</taxon>
        <taxon>Cytospora</taxon>
    </lineage>
</organism>
<evidence type="ECO:0000313" key="2">
    <source>
        <dbReference type="EMBL" id="KAK7747502.1"/>
    </source>
</evidence>
<feature type="compositionally biased region" description="Polar residues" evidence="1">
    <location>
        <begin position="34"/>
        <end position="49"/>
    </location>
</feature>
<comment type="caution">
    <text evidence="2">The sequence shown here is derived from an EMBL/GenBank/DDBJ whole genome shotgun (WGS) entry which is preliminary data.</text>
</comment>
<feature type="compositionally biased region" description="Basic and acidic residues" evidence="1">
    <location>
        <begin position="18"/>
        <end position="29"/>
    </location>
</feature>
<name>A0AAN9UGY6_9PEZI</name>
<gene>
    <name evidence="2" type="ORF">SLS53_001757</name>
</gene>
<feature type="compositionally biased region" description="Polar residues" evidence="1">
    <location>
        <begin position="1"/>
        <end position="13"/>
    </location>
</feature>
<evidence type="ECO:0000256" key="1">
    <source>
        <dbReference type="SAM" id="MobiDB-lite"/>
    </source>
</evidence>
<feature type="compositionally biased region" description="Basic residues" evidence="1">
    <location>
        <begin position="322"/>
        <end position="343"/>
    </location>
</feature>
<accession>A0AAN9UGY6</accession>
<protein>
    <submittedName>
        <fullName evidence="2">Uncharacterized protein</fullName>
    </submittedName>
</protein>
<proteinExistence type="predicted"/>